<dbReference type="GO" id="GO:0051116">
    <property type="term" value="F:cobaltochelatase activity"/>
    <property type="evidence" value="ECO:0007669"/>
    <property type="project" value="UniProtKB-UniRule"/>
</dbReference>
<dbReference type="GO" id="GO:0030687">
    <property type="term" value="C:preribosome, large subunit precursor"/>
    <property type="evidence" value="ECO:0007669"/>
    <property type="project" value="TreeGrafter"/>
</dbReference>
<evidence type="ECO:0000256" key="1">
    <source>
        <dbReference type="ARBA" id="ARBA00022741"/>
    </source>
</evidence>
<dbReference type="InterPro" id="IPR011704">
    <property type="entry name" value="ATPase_dyneun-rel_AAA"/>
</dbReference>
<name>A0A2G1QJE3_9HYPH</name>
<dbReference type="GO" id="GO:0000027">
    <property type="term" value="P:ribosomal large subunit assembly"/>
    <property type="evidence" value="ECO:0007669"/>
    <property type="project" value="TreeGrafter"/>
</dbReference>
<dbReference type="Gene3D" id="3.40.50.300">
    <property type="entry name" value="P-loop containing nucleotide triphosphate hydrolases"/>
    <property type="match status" value="1"/>
</dbReference>
<comment type="caution">
    <text evidence="6">The sequence shown here is derived from an EMBL/GenBank/DDBJ whole genome shotgun (WGS) entry which is preliminary data.</text>
</comment>
<dbReference type="NCBIfam" id="TIGR01650">
    <property type="entry name" value="PD_CobS"/>
    <property type="match status" value="1"/>
</dbReference>
<proteinExistence type="predicted"/>
<organism evidence="6 7">
    <name type="scientific">Zhengella mangrovi</name>
    <dbReference type="NCBI Taxonomy" id="1982044"/>
    <lineage>
        <taxon>Bacteria</taxon>
        <taxon>Pseudomonadati</taxon>
        <taxon>Pseudomonadota</taxon>
        <taxon>Alphaproteobacteria</taxon>
        <taxon>Hyphomicrobiales</taxon>
        <taxon>Notoacmeibacteraceae</taxon>
        <taxon>Zhengella</taxon>
    </lineage>
</organism>
<dbReference type="EMBL" id="PDVP01000014">
    <property type="protein sequence ID" value="PHP65632.1"/>
    <property type="molecule type" value="Genomic_DNA"/>
</dbReference>
<evidence type="ECO:0000259" key="4">
    <source>
        <dbReference type="Pfam" id="PF07728"/>
    </source>
</evidence>
<dbReference type="GO" id="GO:0005524">
    <property type="term" value="F:ATP binding"/>
    <property type="evidence" value="ECO:0007669"/>
    <property type="project" value="UniProtKB-KW"/>
</dbReference>
<dbReference type="OrthoDB" id="9772742at2"/>
<evidence type="ECO:0000313" key="6">
    <source>
        <dbReference type="EMBL" id="PHP65632.1"/>
    </source>
</evidence>
<dbReference type="GO" id="GO:0009236">
    <property type="term" value="P:cobalamin biosynthetic process"/>
    <property type="evidence" value="ECO:0007669"/>
    <property type="project" value="UniProtKB-UniRule"/>
</dbReference>
<dbReference type="SUPFAM" id="SSF52540">
    <property type="entry name" value="P-loop containing nucleoside triphosphate hydrolases"/>
    <property type="match status" value="1"/>
</dbReference>
<dbReference type="Pfam" id="PF12556">
    <property type="entry name" value="CobS_N"/>
    <property type="match status" value="1"/>
</dbReference>
<dbReference type="AlphaFoldDB" id="A0A2G1QJE3"/>
<dbReference type="GO" id="GO:0016887">
    <property type="term" value="F:ATP hydrolysis activity"/>
    <property type="evidence" value="ECO:0007669"/>
    <property type="project" value="InterPro"/>
</dbReference>
<evidence type="ECO:0000313" key="7">
    <source>
        <dbReference type="Proteomes" id="UP000221168"/>
    </source>
</evidence>
<evidence type="ECO:0000259" key="5">
    <source>
        <dbReference type="Pfam" id="PF12556"/>
    </source>
</evidence>
<dbReference type="PANTHER" id="PTHR48103:SF2">
    <property type="entry name" value="MIDASIN"/>
    <property type="match status" value="1"/>
</dbReference>
<sequence length="328" mass="36937">MNKVDRDIANLPDTTVPVKETFGFDSQMVVPAFSAPDPNVPDVDPDYLFDKQTTLAILAGFAYNRRVMVSGYHGTGKSTHIEQVAARLNWPCVRVNLDSHVSRIDLVGKDAIVIKEGKQVTEFRDGILPWAYQHNVALVFDEYDAGRPDVMFVIQRVLESSGRLTLLDQSRVIRPHPAFRLFATANTIGLGDTTGLYHGTQQINQAQMDRWSIVTTLNYLPHDQEVEIVLAKAHHYRNEQGRDIVDRMVRLAGMTRAAFINGDLSTVMSPRTVITWAENADIFKDVGMALRLTFLNKCDELERPIVAEFYQRCFNEELPESAANITLS</sequence>
<dbReference type="InterPro" id="IPR006537">
    <property type="entry name" value="PD_CobS"/>
</dbReference>
<evidence type="ECO:0000256" key="3">
    <source>
        <dbReference type="NCBIfam" id="TIGR01650"/>
    </source>
</evidence>
<dbReference type="Proteomes" id="UP000221168">
    <property type="component" value="Unassembled WGS sequence"/>
</dbReference>
<keyword evidence="7" id="KW-1185">Reference proteome</keyword>
<keyword evidence="1" id="KW-0547">Nucleotide-binding</keyword>
<dbReference type="EC" id="6.6.1.2" evidence="3"/>
<reference evidence="6 7" key="1">
    <citation type="submission" date="2017-10" db="EMBL/GenBank/DDBJ databases">
        <title>Sedimentibacterium mangrovi gen. nov., sp. nov., a novel member of family Phyllobacteriacea isolated from mangrove sediment.</title>
        <authorList>
            <person name="Liao H."/>
            <person name="Tian Y."/>
        </authorList>
    </citation>
    <scope>NUCLEOTIDE SEQUENCE [LARGE SCALE GENOMIC DNA]</scope>
    <source>
        <strain evidence="6 7">X9-2-2</strain>
    </source>
</reference>
<dbReference type="RefSeq" id="WP_099307904.1">
    <property type="nucleotide sequence ID" value="NZ_PDVP01000014.1"/>
</dbReference>
<gene>
    <name evidence="6" type="primary">cobS</name>
    <name evidence="6" type="ORF">CSC94_18185</name>
</gene>
<keyword evidence="2" id="KW-0067">ATP-binding</keyword>
<dbReference type="InterPro" id="IPR025865">
    <property type="entry name" value="CobS_N_dom"/>
</dbReference>
<dbReference type="Pfam" id="PF07728">
    <property type="entry name" value="AAA_5"/>
    <property type="match status" value="1"/>
</dbReference>
<dbReference type="PANTHER" id="PTHR48103">
    <property type="entry name" value="MIDASIN-RELATED"/>
    <property type="match status" value="1"/>
</dbReference>
<evidence type="ECO:0000256" key="2">
    <source>
        <dbReference type="ARBA" id="ARBA00022840"/>
    </source>
</evidence>
<dbReference type="InterPro" id="IPR027417">
    <property type="entry name" value="P-loop_NTPase"/>
</dbReference>
<feature type="domain" description="Cobaltochelatase subunit CobS N-terminal" evidence="5">
    <location>
        <begin position="7"/>
        <end position="40"/>
    </location>
</feature>
<protein>
    <recommendedName>
        <fullName evidence="3">Cobaltochelatase subunit CobS</fullName>
        <ecNumber evidence="3">6.6.1.2</ecNumber>
    </recommendedName>
</protein>
<accession>A0A2G1QJE3</accession>
<feature type="domain" description="ATPase dynein-related AAA" evidence="4">
    <location>
        <begin position="67"/>
        <end position="189"/>
    </location>
</feature>